<dbReference type="EMBL" id="QVEU01000004">
    <property type="protein sequence ID" value="RGB75969.1"/>
    <property type="molecule type" value="Genomic_DNA"/>
</dbReference>
<dbReference type="Proteomes" id="UP000261011">
    <property type="component" value="Unassembled WGS sequence"/>
</dbReference>
<gene>
    <name evidence="1" type="ORF">DXA39_05495</name>
</gene>
<keyword evidence="2" id="KW-1185">Reference proteome</keyword>
<dbReference type="OrthoDB" id="36975at2"/>
<keyword evidence="1" id="KW-0378">Hydrolase</keyword>
<dbReference type="PANTHER" id="PTHR42967">
    <property type="entry name" value="METAL DEPENDENT HYDROLASE"/>
    <property type="match status" value="1"/>
</dbReference>
<sequence>MKNEIIITYIYHSCYTVETEDLFIIFDYYKGVLNIPEDKEVIFVASHGHDDHYTSEILKVPGMEDKTYILSSDIGSLEKNENIIYIKNNKLSMDQLKSLYSSKNVHFINKNQTYKIKLNNGFKLKIKTFGSTDKGVSILLYLDNIEIFHAGDLNYWAWKDNDDVTMKKEYDDFMEEIDKIKKENIDIAFFPVDYRLEENYYKGADIFIKEVKPQVFFPMHFGSNEEISLTFKENHTYPKTEVRAIYEQNQQVIIDMKD</sequence>
<dbReference type="RefSeq" id="WP_117521911.1">
    <property type="nucleotide sequence ID" value="NZ_AP031484.1"/>
</dbReference>
<dbReference type="PANTHER" id="PTHR42967:SF1">
    <property type="entry name" value="MBL FOLD METALLO-HYDROLASE"/>
    <property type="match status" value="1"/>
</dbReference>
<dbReference type="Pfam" id="PF13483">
    <property type="entry name" value="Lactamase_B_3"/>
    <property type="match status" value="1"/>
</dbReference>
<protein>
    <submittedName>
        <fullName evidence="1">MBL fold metallo-hydrolase</fullName>
    </submittedName>
</protein>
<evidence type="ECO:0000313" key="1">
    <source>
        <dbReference type="EMBL" id="RGB75969.1"/>
    </source>
</evidence>
<accession>A0A3E2THR7</accession>
<evidence type="ECO:0000313" key="2">
    <source>
        <dbReference type="Proteomes" id="UP000261011"/>
    </source>
</evidence>
<dbReference type="InterPro" id="IPR036866">
    <property type="entry name" value="RibonucZ/Hydroxyglut_hydro"/>
</dbReference>
<proteinExistence type="predicted"/>
<dbReference type="Gene3D" id="3.60.15.10">
    <property type="entry name" value="Ribonuclease Z/Hydroxyacylglutathione hydrolase-like"/>
    <property type="match status" value="1"/>
</dbReference>
<dbReference type="GO" id="GO:0016787">
    <property type="term" value="F:hydrolase activity"/>
    <property type="evidence" value="ECO:0007669"/>
    <property type="project" value="UniProtKB-KW"/>
</dbReference>
<name>A0A3E2THR7_9FIRM</name>
<dbReference type="SUPFAM" id="SSF56281">
    <property type="entry name" value="Metallo-hydrolase/oxidoreductase"/>
    <property type="match status" value="1"/>
</dbReference>
<organism evidence="1 2">
    <name type="scientific">Anaerococcus nagyae</name>
    <dbReference type="NCBI Taxonomy" id="1755241"/>
    <lineage>
        <taxon>Bacteria</taxon>
        <taxon>Bacillati</taxon>
        <taxon>Bacillota</taxon>
        <taxon>Tissierellia</taxon>
        <taxon>Tissierellales</taxon>
        <taxon>Peptoniphilaceae</taxon>
        <taxon>Anaerococcus</taxon>
    </lineage>
</organism>
<comment type="caution">
    <text evidence="1">The sequence shown here is derived from an EMBL/GenBank/DDBJ whole genome shotgun (WGS) entry which is preliminary data.</text>
</comment>
<dbReference type="AlphaFoldDB" id="A0A3E2THR7"/>
<reference evidence="1 2" key="1">
    <citation type="submission" date="2018-08" db="EMBL/GenBank/DDBJ databases">
        <title>A genome reference for cultivated species of the human gut microbiota.</title>
        <authorList>
            <person name="Zou Y."/>
            <person name="Xue W."/>
            <person name="Luo G."/>
        </authorList>
    </citation>
    <scope>NUCLEOTIDE SEQUENCE [LARGE SCALE GENOMIC DNA]</scope>
    <source>
        <strain evidence="1 2">OF01-3</strain>
    </source>
</reference>